<evidence type="ECO:0000256" key="11">
    <source>
        <dbReference type="ARBA" id="ARBA00023136"/>
    </source>
</evidence>
<evidence type="ECO:0000256" key="13">
    <source>
        <dbReference type="ARBA" id="ARBA00023316"/>
    </source>
</evidence>
<dbReference type="Pfam" id="PF00905">
    <property type="entry name" value="Transpeptidase"/>
    <property type="match status" value="1"/>
</dbReference>
<evidence type="ECO:0000256" key="7">
    <source>
        <dbReference type="ARBA" id="ARBA00022801"/>
    </source>
</evidence>
<evidence type="ECO:0000256" key="10">
    <source>
        <dbReference type="ARBA" id="ARBA00022989"/>
    </source>
</evidence>
<evidence type="ECO:0000259" key="19">
    <source>
        <dbReference type="Pfam" id="PF00912"/>
    </source>
</evidence>
<dbReference type="Gene3D" id="3.40.710.10">
    <property type="entry name" value="DD-peptidase/beta-lactamase superfamily"/>
    <property type="match status" value="1"/>
</dbReference>
<sequence length="705" mass="77764">MGFWRRVWAYWLQFASWLYPYCHRAWVFIRRFNHRYQVVRWAIVLFLTVAVAASAFFTYKAKTADVENLKTNLKTVTQIYDTHNEKAGTITNKGTFVELNQISPQIRNAVISTEDRSFYSNPGFDIKGLARAAVSYVIHHGQISGGGSTITQQLAKNTLLTQKQTFVRKFQEIFLAVEITRHYSKDDILTMYLNNAYFGNGVWGVEDASERYFGKHAKDLDASQGAALAAILRSPSFYNPVDHMDNALGRRNLILSLMVDNGKLTQAEANSAKNEQLTLVNNYQQSDEYRYPYFFDAVLDEAYNKYDIKEEDILNKGYKIYTTLDQTIQSQMQGSFKEDWAFPANAADGTPVQAASVAVDPNTGGVLGVIGGRGKHVFRGYNRATQMRRQPGSAMKPLAIYTPAIEAGYHPDSMLEDKLQSFGKNKYTPHNVDEQYAGEVPMYEALAESKNTAAVWLLNQIGVQKGVASAERFGINIPKSDQNLAFGIGGLSQGVSPLQMARAYSAFANGGKLPDPHFITKIVDATGAVVVDNTNTTAKQIITAKTANEMTSMMLSVFSSGTGTSAAPSGYKIAGKTGSTEGDSSWGFGTKDQWVVGYTPDVTVATWVGFDQTDANHFLKGISEQGVAPIFKQEMQNILPNTKQTPFKVQDAAQEDAANNGGSTGTSSGSGDDWLNDFQSNVEKGINGLKDKASEWYNSLKGLFQ</sequence>
<protein>
    <submittedName>
        <fullName evidence="20">PBP1A family penicillin-binding protein</fullName>
    </submittedName>
</protein>
<keyword evidence="13" id="KW-0961">Cell wall biogenesis/degradation</keyword>
<evidence type="ECO:0000256" key="14">
    <source>
        <dbReference type="ARBA" id="ARBA00034000"/>
    </source>
</evidence>
<organism evidence="20 21">
    <name type="scientific">Schleiferilactobacillus harbinensis</name>
    <dbReference type="NCBI Taxonomy" id="304207"/>
    <lineage>
        <taxon>Bacteria</taxon>
        <taxon>Bacillati</taxon>
        <taxon>Bacillota</taxon>
        <taxon>Bacilli</taxon>
        <taxon>Lactobacillales</taxon>
        <taxon>Lactobacillaceae</taxon>
        <taxon>Schleiferilactobacillus</taxon>
    </lineage>
</organism>
<keyword evidence="5" id="KW-0808">Transferase</keyword>
<evidence type="ECO:0000259" key="18">
    <source>
        <dbReference type="Pfam" id="PF00905"/>
    </source>
</evidence>
<dbReference type="Gene3D" id="1.10.3810.10">
    <property type="entry name" value="Biosynthetic peptidoglycan transglycosylase-like"/>
    <property type="match status" value="1"/>
</dbReference>
<dbReference type="InterPro" id="IPR001264">
    <property type="entry name" value="Glyco_trans_51"/>
</dbReference>
<accession>A0ABU7SV47</accession>
<comment type="catalytic activity">
    <reaction evidence="15">
        <text>[GlcNAc-(1-&gt;4)-Mur2Ac(oyl-L-Ala-gamma-D-Glu-L-Lys-D-Ala-D-Ala)](n)-di-trans,octa-cis-undecaprenyl diphosphate + beta-D-GlcNAc-(1-&gt;4)-Mur2Ac(oyl-L-Ala-gamma-D-Glu-L-Lys-D-Ala-D-Ala)-di-trans,octa-cis-undecaprenyl diphosphate = [GlcNAc-(1-&gt;4)-Mur2Ac(oyl-L-Ala-gamma-D-Glu-L-Lys-D-Ala-D-Ala)](n+1)-di-trans,octa-cis-undecaprenyl diphosphate + di-trans,octa-cis-undecaprenyl diphosphate + H(+)</text>
        <dbReference type="Rhea" id="RHEA:23708"/>
        <dbReference type="Rhea" id="RHEA-COMP:9602"/>
        <dbReference type="Rhea" id="RHEA-COMP:9603"/>
        <dbReference type="ChEBI" id="CHEBI:15378"/>
        <dbReference type="ChEBI" id="CHEBI:58405"/>
        <dbReference type="ChEBI" id="CHEBI:60033"/>
        <dbReference type="ChEBI" id="CHEBI:78435"/>
        <dbReference type="EC" id="2.4.99.28"/>
    </reaction>
</comment>
<evidence type="ECO:0000256" key="16">
    <source>
        <dbReference type="SAM" id="MobiDB-lite"/>
    </source>
</evidence>
<keyword evidence="11 17" id="KW-0472">Membrane</keyword>
<reference evidence="20 21" key="1">
    <citation type="submission" date="2023-02" db="EMBL/GenBank/DDBJ databases">
        <title>The predominant lactic acid bacteria and yeasts involved in the spontaneous fermentation of millet during the production of the traditional porridge Hausa koko in Ghana.</title>
        <authorList>
            <person name="Atter A."/>
            <person name="Diaz M."/>
        </authorList>
    </citation>
    <scope>NUCLEOTIDE SEQUENCE [LARGE SCALE GENOMIC DNA]</scope>
    <source>
        <strain evidence="20 21">FI11640</strain>
    </source>
</reference>
<dbReference type="PANTHER" id="PTHR32282:SF32">
    <property type="entry name" value="PENICILLIN-BINDING PROTEIN 2A"/>
    <property type="match status" value="1"/>
</dbReference>
<evidence type="ECO:0000256" key="4">
    <source>
        <dbReference type="ARBA" id="ARBA00022676"/>
    </source>
</evidence>
<dbReference type="NCBIfam" id="TIGR02074">
    <property type="entry name" value="PBP_1a_fam"/>
    <property type="match status" value="1"/>
</dbReference>
<dbReference type="PANTHER" id="PTHR32282">
    <property type="entry name" value="BINDING PROTEIN TRANSPEPTIDASE, PUTATIVE-RELATED"/>
    <property type="match status" value="1"/>
</dbReference>
<dbReference type="InterPro" id="IPR001460">
    <property type="entry name" value="PCN-bd_Tpept"/>
</dbReference>
<keyword evidence="8" id="KW-0133">Cell shape</keyword>
<feature type="transmembrane region" description="Helical" evidence="17">
    <location>
        <begin position="38"/>
        <end position="59"/>
    </location>
</feature>
<comment type="caution">
    <text evidence="20">The sequence shown here is derived from an EMBL/GenBank/DDBJ whole genome shotgun (WGS) entry which is preliminary data.</text>
</comment>
<keyword evidence="9" id="KW-0573">Peptidoglycan synthesis</keyword>
<evidence type="ECO:0000256" key="6">
    <source>
        <dbReference type="ARBA" id="ARBA00022692"/>
    </source>
</evidence>
<dbReference type="InterPro" id="IPR012338">
    <property type="entry name" value="Beta-lactam/transpept-like"/>
</dbReference>
<evidence type="ECO:0000256" key="2">
    <source>
        <dbReference type="ARBA" id="ARBA00022645"/>
    </source>
</evidence>
<comment type="catalytic activity">
    <reaction evidence="14">
        <text>Preferential cleavage: (Ac)2-L-Lys-D-Ala-|-D-Ala. Also transpeptidation of peptidyl-alanyl moieties that are N-acyl substituents of D-alanine.</text>
        <dbReference type="EC" id="3.4.16.4"/>
    </reaction>
</comment>
<evidence type="ECO:0000256" key="15">
    <source>
        <dbReference type="ARBA" id="ARBA00049902"/>
    </source>
</evidence>
<dbReference type="InterPro" id="IPR050396">
    <property type="entry name" value="Glycosyltr_51/Transpeptidase"/>
</dbReference>
<evidence type="ECO:0000256" key="8">
    <source>
        <dbReference type="ARBA" id="ARBA00022960"/>
    </source>
</evidence>
<keyword evidence="12" id="KW-0511">Multifunctional enzyme</keyword>
<feature type="region of interest" description="Disordered" evidence="16">
    <location>
        <begin position="651"/>
        <end position="677"/>
    </location>
</feature>
<proteinExistence type="predicted"/>
<keyword evidence="6 17" id="KW-0812">Transmembrane</keyword>
<evidence type="ECO:0000313" key="21">
    <source>
        <dbReference type="Proteomes" id="UP001330016"/>
    </source>
</evidence>
<dbReference type="InterPro" id="IPR023346">
    <property type="entry name" value="Lysozyme-like_dom_sf"/>
</dbReference>
<feature type="domain" description="Glycosyl transferase family 51" evidence="19">
    <location>
        <begin position="91"/>
        <end position="258"/>
    </location>
</feature>
<keyword evidence="3" id="KW-0645">Protease</keyword>
<name>A0ABU7SV47_9LACO</name>
<dbReference type="Pfam" id="PF00912">
    <property type="entry name" value="Transgly"/>
    <property type="match status" value="1"/>
</dbReference>
<evidence type="ECO:0000256" key="1">
    <source>
        <dbReference type="ARBA" id="ARBA00022475"/>
    </source>
</evidence>
<evidence type="ECO:0000256" key="17">
    <source>
        <dbReference type="SAM" id="Phobius"/>
    </source>
</evidence>
<keyword evidence="10 17" id="KW-1133">Transmembrane helix</keyword>
<evidence type="ECO:0000256" key="12">
    <source>
        <dbReference type="ARBA" id="ARBA00023268"/>
    </source>
</evidence>
<evidence type="ECO:0000256" key="9">
    <source>
        <dbReference type="ARBA" id="ARBA00022984"/>
    </source>
</evidence>
<keyword evidence="21" id="KW-1185">Reference proteome</keyword>
<evidence type="ECO:0000256" key="5">
    <source>
        <dbReference type="ARBA" id="ARBA00022679"/>
    </source>
</evidence>
<evidence type="ECO:0000256" key="3">
    <source>
        <dbReference type="ARBA" id="ARBA00022670"/>
    </source>
</evidence>
<evidence type="ECO:0000313" key="20">
    <source>
        <dbReference type="EMBL" id="MEE6714237.1"/>
    </source>
</evidence>
<feature type="domain" description="Penicillin-binding protein transpeptidase" evidence="18">
    <location>
        <begin position="356"/>
        <end position="633"/>
    </location>
</feature>
<keyword evidence="2" id="KW-0121">Carboxypeptidase</keyword>
<dbReference type="Proteomes" id="UP001330016">
    <property type="component" value="Unassembled WGS sequence"/>
</dbReference>
<dbReference type="EMBL" id="JAQSGK010000001">
    <property type="protein sequence ID" value="MEE6714237.1"/>
    <property type="molecule type" value="Genomic_DNA"/>
</dbReference>
<gene>
    <name evidence="20" type="ORF">PS435_00050</name>
</gene>
<dbReference type="InterPro" id="IPR036950">
    <property type="entry name" value="PBP_transglycosylase"/>
</dbReference>
<dbReference type="RefSeq" id="WP_331242993.1">
    <property type="nucleotide sequence ID" value="NZ_JAQSGJ010000001.1"/>
</dbReference>
<keyword evidence="7" id="KW-0378">Hydrolase</keyword>
<dbReference type="SUPFAM" id="SSF53955">
    <property type="entry name" value="Lysozyme-like"/>
    <property type="match status" value="1"/>
</dbReference>
<keyword evidence="1" id="KW-1003">Cell membrane</keyword>
<keyword evidence="4" id="KW-0328">Glycosyltransferase</keyword>
<dbReference type="SUPFAM" id="SSF56601">
    <property type="entry name" value="beta-lactamase/transpeptidase-like"/>
    <property type="match status" value="1"/>
</dbReference>